<dbReference type="SUPFAM" id="SSF56601">
    <property type="entry name" value="beta-lactamase/transpeptidase-like"/>
    <property type="match status" value="1"/>
</dbReference>
<dbReference type="InterPro" id="IPR012338">
    <property type="entry name" value="Beta-lactam/transpept-like"/>
</dbReference>
<dbReference type="Proteomes" id="UP000568380">
    <property type="component" value="Unassembled WGS sequence"/>
</dbReference>
<dbReference type="PANTHER" id="PTHR46825">
    <property type="entry name" value="D-ALANYL-D-ALANINE-CARBOXYPEPTIDASE/ENDOPEPTIDASE AMPH"/>
    <property type="match status" value="1"/>
</dbReference>
<organism evidence="2 3">
    <name type="scientific">Nonomuraea endophytica</name>
    <dbReference type="NCBI Taxonomy" id="714136"/>
    <lineage>
        <taxon>Bacteria</taxon>
        <taxon>Bacillati</taxon>
        <taxon>Actinomycetota</taxon>
        <taxon>Actinomycetes</taxon>
        <taxon>Streptosporangiales</taxon>
        <taxon>Streptosporangiaceae</taxon>
        <taxon>Nonomuraea</taxon>
    </lineage>
</organism>
<evidence type="ECO:0000259" key="1">
    <source>
        <dbReference type="Pfam" id="PF00144"/>
    </source>
</evidence>
<dbReference type="Gene3D" id="3.40.710.10">
    <property type="entry name" value="DD-peptidase/beta-lactamase superfamily"/>
    <property type="match status" value="1"/>
</dbReference>
<gene>
    <name evidence="2" type="ORF">HNR40_010624</name>
</gene>
<name>A0A7W8AFB7_9ACTN</name>
<accession>A0A7W8AFB7</accession>
<keyword evidence="3" id="KW-1185">Reference proteome</keyword>
<keyword evidence="2" id="KW-0121">Carboxypeptidase</keyword>
<protein>
    <submittedName>
        <fullName evidence="2">D-alanyl-D-alanine carboxypeptidase</fullName>
        <ecNumber evidence="2">3.4.16.4</ecNumber>
    </submittedName>
</protein>
<dbReference type="EC" id="3.4.16.4" evidence="2"/>
<dbReference type="EMBL" id="JACHIN010000031">
    <property type="protein sequence ID" value="MBB5085110.1"/>
    <property type="molecule type" value="Genomic_DNA"/>
</dbReference>
<keyword evidence="2" id="KW-0378">Hydrolase</keyword>
<evidence type="ECO:0000313" key="3">
    <source>
        <dbReference type="Proteomes" id="UP000568380"/>
    </source>
</evidence>
<dbReference type="Pfam" id="PF00144">
    <property type="entry name" value="Beta-lactamase"/>
    <property type="match status" value="1"/>
</dbReference>
<dbReference type="GO" id="GO:0009002">
    <property type="term" value="F:serine-type D-Ala-D-Ala carboxypeptidase activity"/>
    <property type="evidence" value="ECO:0007669"/>
    <property type="project" value="UniProtKB-EC"/>
</dbReference>
<sequence length="352" mass="38496">MTKTGLPGILASVRDGDDQWFGTAGVADTRTGRKRLPQERFRIGSITKTFTATVVLQLEAEGKLSLDDTVEEWLPGLVRGNGNDGRQITIKQLLNMTSGLFNHLNDKKMLARLAGPGFLKHRYDRYQPQQLVKIGTANAPDFKPGQGWTYTNTGFVLAAMIVEKATGRTYAEQVAQRIIRPLRLTGTHVPGGNEVRIRGPHARHYSTLYSQEPKPTTYDVTDLNPSAGWAAGNMVSTAADLDRFFTALLKGRLLPKAQQRQMFATNPVPEGKWIPNTTYGLGMSSVKLSCGTTVWGMGGALVGSWSYAYGTRDATRMLVQNVNGDWNNPIAAFTDVLEAEFCATGSPSSPQE</sequence>
<reference evidence="2 3" key="1">
    <citation type="submission" date="2020-08" db="EMBL/GenBank/DDBJ databases">
        <title>Genomic Encyclopedia of Type Strains, Phase IV (KMG-IV): sequencing the most valuable type-strain genomes for metagenomic binning, comparative biology and taxonomic classification.</title>
        <authorList>
            <person name="Goeker M."/>
        </authorList>
    </citation>
    <scope>NUCLEOTIDE SEQUENCE [LARGE SCALE GENOMIC DNA]</scope>
    <source>
        <strain evidence="2 3">DSM 45385</strain>
    </source>
</reference>
<proteinExistence type="predicted"/>
<keyword evidence="2" id="KW-0645">Protease</keyword>
<dbReference type="InterPro" id="IPR050491">
    <property type="entry name" value="AmpC-like"/>
</dbReference>
<feature type="domain" description="Beta-lactamase-related" evidence="1">
    <location>
        <begin position="2"/>
        <end position="324"/>
    </location>
</feature>
<evidence type="ECO:0000313" key="2">
    <source>
        <dbReference type="EMBL" id="MBB5085110.1"/>
    </source>
</evidence>
<dbReference type="AlphaFoldDB" id="A0A7W8AFB7"/>
<dbReference type="PANTHER" id="PTHR46825:SF7">
    <property type="entry name" value="D-ALANYL-D-ALANINE CARBOXYPEPTIDASE"/>
    <property type="match status" value="1"/>
</dbReference>
<comment type="caution">
    <text evidence="2">The sequence shown here is derived from an EMBL/GenBank/DDBJ whole genome shotgun (WGS) entry which is preliminary data.</text>
</comment>
<dbReference type="InterPro" id="IPR001466">
    <property type="entry name" value="Beta-lactam-related"/>
</dbReference>